<feature type="non-terminal residue" evidence="1">
    <location>
        <position position="1"/>
    </location>
</feature>
<sequence>NGLKLCQGRFRLDIRKHFFNERVVKHRNRLPREMVDAPGLSVFNSHLDNALTNML</sequence>
<organism evidence="1 2">
    <name type="scientific">Antrostomus carolinensis</name>
    <name type="common">Chuck-will's-widow</name>
    <name type="synonym">Caprimulgus carolinensis</name>
    <dbReference type="NCBI Taxonomy" id="279965"/>
    <lineage>
        <taxon>Eukaryota</taxon>
        <taxon>Metazoa</taxon>
        <taxon>Chordata</taxon>
        <taxon>Craniata</taxon>
        <taxon>Vertebrata</taxon>
        <taxon>Euteleostomi</taxon>
        <taxon>Archelosauria</taxon>
        <taxon>Archosauria</taxon>
        <taxon>Dinosauria</taxon>
        <taxon>Saurischia</taxon>
        <taxon>Theropoda</taxon>
        <taxon>Coelurosauria</taxon>
        <taxon>Aves</taxon>
        <taxon>Neognathae</taxon>
        <taxon>Neoaves</taxon>
        <taxon>Strisores</taxon>
        <taxon>Caprimulgiformes</taxon>
        <taxon>Caprimulgidae</taxon>
        <taxon>Antrostomus</taxon>
    </lineage>
</organism>
<evidence type="ECO:0000313" key="1">
    <source>
        <dbReference type="EMBL" id="KFZ51611.1"/>
    </source>
</evidence>
<reference evidence="1 2" key="1">
    <citation type="submission" date="2014-04" db="EMBL/GenBank/DDBJ databases">
        <title>Genome evolution of avian class.</title>
        <authorList>
            <person name="Zhang G."/>
            <person name="Li C."/>
        </authorList>
    </citation>
    <scope>NUCLEOTIDE SEQUENCE [LARGE SCALE GENOMIC DNA]</scope>
    <source>
        <strain evidence="1">BGI_N321</strain>
    </source>
</reference>
<evidence type="ECO:0000313" key="2">
    <source>
        <dbReference type="Proteomes" id="UP000053620"/>
    </source>
</evidence>
<evidence type="ECO:0008006" key="3">
    <source>
        <dbReference type="Google" id="ProtNLM"/>
    </source>
</evidence>
<keyword evidence="2" id="KW-1185">Reference proteome</keyword>
<protein>
    <recommendedName>
        <fullName evidence="3">Nidogen G2 beta-barrel domain-containing protein</fullName>
    </recommendedName>
</protein>
<dbReference type="AlphaFoldDB" id="A0A094K2M7"/>
<accession>A0A094K2M7</accession>
<dbReference type="Proteomes" id="UP000053620">
    <property type="component" value="Unassembled WGS sequence"/>
</dbReference>
<proteinExistence type="predicted"/>
<name>A0A094K2M7_ANTCR</name>
<gene>
    <name evidence="1" type="ORF">N321_05637</name>
</gene>
<dbReference type="EMBL" id="KL338918">
    <property type="protein sequence ID" value="KFZ51611.1"/>
    <property type="molecule type" value="Genomic_DNA"/>
</dbReference>
<feature type="non-terminal residue" evidence="1">
    <location>
        <position position="55"/>
    </location>
</feature>